<dbReference type="InterPro" id="IPR055050">
    <property type="entry name" value="WsaF_C"/>
</dbReference>
<dbReference type="Pfam" id="PF22772">
    <property type="entry name" value="WsaF_C"/>
    <property type="match status" value="1"/>
</dbReference>
<dbReference type="RefSeq" id="WP_022462974.1">
    <property type="nucleotide sequence ID" value="NZ_CAXSRP010000004.1"/>
</dbReference>
<accession>A0A174DNP6</accession>
<evidence type="ECO:0000313" key="4">
    <source>
        <dbReference type="EMBL" id="CUO27113.1"/>
    </source>
</evidence>
<evidence type="ECO:0000259" key="3">
    <source>
        <dbReference type="Pfam" id="PF22772"/>
    </source>
</evidence>
<dbReference type="EMBL" id="CZAL01000002">
    <property type="protein sequence ID" value="CUO80234.1"/>
    <property type="molecule type" value="Genomic_DNA"/>
</dbReference>
<dbReference type="Gene3D" id="3.40.50.11090">
    <property type="match status" value="1"/>
</dbReference>
<dbReference type="STRING" id="1150298.ERS852406_01611"/>
<dbReference type="AlphaFoldDB" id="A0A174DNP6"/>
<dbReference type="SUPFAM" id="SSF53756">
    <property type="entry name" value="UDP-Glycosyltransferase/glycogen phosphorylase"/>
    <property type="match status" value="1"/>
</dbReference>
<evidence type="ECO:0000313" key="6">
    <source>
        <dbReference type="EMBL" id="MCG4766203.1"/>
    </source>
</evidence>
<evidence type="ECO:0000313" key="5">
    <source>
        <dbReference type="EMBL" id="CUO80234.1"/>
    </source>
</evidence>
<organism evidence="4 7">
    <name type="scientific">Fusicatenibacter saccharivorans</name>
    <dbReference type="NCBI Taxonomy" id="1150298"/>
    <lineage>
        <taxon>Bacteria</taxon>
        <taxon>Bacillati</taxon>
        <taxon>Bacillota</taxon>
        <taxon>Clostridia</taxon>
        <taxon>Lachnospirales</taxon>
        <taxon>Lachnospiraceae</taxon>
        <taxon>Fusicatenibacter</taxon>
    </lineage>
</organism>
<dbReference type="Proteomes" id="UP000095709">
    <property type="component" value="Unassembled WGS sequence"/>
</dbReference>
<dbReference type="Gene3D" id="3.40.50.2000">
    <property type="entry name" value="Glycogen Phosphorylase B"/>
    <property type="match status" value="1"/>
</dbReference>
<name>A0A174DNP6_9FIRM</name>
<dbReference type="EMBL" id="JAKNFS010000015">
    <property type="protein sequence ID" value="MCG4766203.1"/>
    <property type="molecule type" value="Genomic_DNA"/>
</dbReference>
<dbReference type="PANTHER" id="PTHR46401:SF2">
    <property type="entry name" value="GLYCOSYLTRANSFERASE WBBK-RELATED"/>
    <property type="match status" value="1"/>
</dbReference>
<dbReference type="EMBL" id="CYYV01000007">
    <property type="protein sequence ID" value="CUO27113.1"/>
    <property type="molecule type" value="Genomic_DNA"/>
</dbReference>
<protein>
    <submittedName>
        <fullName evidence="6">Glycosyltransferase</fullName>
        <ecNumber evidence="6">2.4.-.-</ecNumber>
    </submittedName>
    <submittedName>
        <fullName evidence="4">Uncharacterized protein conserved in bacteria</fullName>
    </submittedName>
</protein>
<dbReference type="InterPro" id="IPR048510">
    <property type="entry name" value="WsaF_N"/>
</dbReference>
<dbReference type="EC" id="2.4.-.-" evidence="6"/>
<reference evidence="6" key="2">
    <citation type="submission" date="2022-01" db="EMBL/GenBank/DDBJ databases">
        <title>Collection of gut derived symbiotic bacterial strains cultured from healthy donors.</title>
        <authorList>
            <person name="Lin H."/>
            <person name="Kohout C."/>
            <person name="Waligurski E."/>
            <person name="Pamer E.G."/>
        </authorList>
    </citation>
    <scope>NUCLEOTIDE SEQUENCE</scope>
    <source>
        <strain evidence="6">DFI.5.49</strain>
    </source>
</reference>
<evidence type="ECO:0000256" key="1">
    <source>
        <dbReference type="ARBA" id="ARBA00022679"/>
    </source>
</evidence>
<gene>
    <name evidence="4" type="ORF">ERS852406_01611</name>
    <name evidence="5" type="ORF">ERS852498_00518</name>
    <name evidence="6" type="ORF">L0N21_11895</name>
</gene>
<keyword evidence="6" id="KW-0328">Glycosyltransferase</keyword>
<proteinExistence type="predicted"/>
<dbReference type="GO" id="GO:0016757">
    <property type="term" value="F:glycosyltransferase activity"/>
    <property type="evidence" value="ECO:0007669"/>
    <property type="project" value="UniProtKB-KW"/>
</dbReference>
<dbReference type="PANTHER" id="PTHR46401">
    <property type="entry name" value="GLYCOSYLTRANSFERASE WBBK-RELATED"/>
    <property type="match status" value="1"/>
</dbReference>
<reference evidence="7 8" key="1">
    <citation type="submission" date="2015-09" db="EMBL/GenBank/DDBJ databases">
        <authorList>
            <consortium name="Pathogen Informatics"/>
        </authorList>
    </citation>
    <scope>NUCLEOTIDE SEQUENCE [LARGE SCALE GENOMIC DNA]</scope>
    <source>
        <strain evidence="4 7">2789STDY5608849</strain>
        <strain evidence="5 8">2789STDY5834885</strain>
    </source>
</reference>
<dbReference type="Proteomes" id="UP001199915">
    <property type="component" value="Unassembled WGS sequence"/>
</dbReference>
<sequence>MKKPNVAYRALRYLKNHGLKETIERAKQGNEPAVPPKNNVIGFYRFVVDNDPIPFNQKEYEKHKNDKKKILNWVVPEMGPGSGGHTTIFRFISNLERLGFHSRVYLYMSPNFQDNASIRKFLKEYFPLLVPEVEVYCDVSQMKFAHATVATSWTTAYYVRKFQNTISKFYFVQDFEPHFYAHGSEYEFAENTYKMGFRGITAGDWLRDIMRNEYGMQADSFHFSYDDKVYQPKEKPDNEKRVFFYARPVTPRRDFELGMLALNELCRRMPEIEVVFAGWDVSGYEIPFKHRNLGIVTPQVLADSYAICDMCLVISNTNLSLVPFEVMACNSVAVCSKGANSSWMVNEENSILVDYDPIQIADRMEYYFNHPDELATIRKKGMDFVKGTSWYKEAEKVYASMLKGIEEDEKKLQ</sequence>
<dbReference type="GO" id="GO:0009103">
    <property type="term" value="P:lipopolysaccharide biosynthetic process"/>
    <property type="evidence" value="ECO:0007669"/>
    <property type="project" value="TreeGrafter"/>
</dbReference>
<keyword evidence="1 6" id="KW-0808">Transferase</keyword>
<dbReference type="Pfam" id="PF21374">
    <property type="entry name" value="WsaF_N"/>
    <property type="match status" value="1"/>
</dbReference>
<dbReference type="Proteomes" id="UP000095706">
    <property type="component" value="Unassembled WGS sequence"/>
</dbReference>
<evidence type="ECO:0000313" key="8">
    <source>
        <dbReference type="Proteomes" id="UP000095709"/>
    </source>
</evidence>
<feature type="domain" description="WsaF C-terminal" evidence="3">
    <location>
        <begin position="240"/>
        <end position="364"/>
    </location>
</feature>
<evidence type="ECO:0000259" key="2">
    <source>
        <dbReference type="Pfam" id="PF21374"/>
    </source>
</evidence>
<feature type="domain" description="WsaF N-terminal" evidence="2">
    <location>
        <begin position="149"/>
        <end position="199"/>
    </location>
</feature>
<evidence type="ECO:0000313" key="7">
    <source>
        <dbReference type="Proteomes" id="UP000095706"/>
    </source>
</evidence>
<dbReference type="GO" id="GO:0030247">
    <property type="term" value="F:polysaccharide binding"/>
    <property type="evidence" value="ECO:0007669"/>
    <property type="project" value="InterPro"/>
</dbReference>
<dbReference type="OrthoDB" id="9797829at2"/>